<evidence type="ECO:0000313" key="2">
    <source>
        <dbReference type="Proteomes" id="UP000008181"/>
    </source>
</evidence>
<dbReference type="GeneID" id="11523060"/>
<gene>
    <name evidence="1" type="ORF">THITE_2132537</name>
</gene>
<organism evidence="1 2">
    <name type="scientific">Thermothielavioides terrestris (strain ATCC 38088 / NRRL 8126)</name>
    <name type="common">Thielavia terrestris</name>
    <dbReference type="NCBI Taxonomy" id="578455"/>
    <lineage>
        <taxon>Eukaryota</taxon>
        <taxon>Fungi</taxon>
        <taxon>Dikarya</taxon>
        <taxon>Ascomycota</taxon>
        <taxon>Pezizomycotina</taxon>
        <taxon>Sordariomycetes</taxon>
        <taxon>Sordariomycetidae</taxon>
        <taxon>Sordariales</taxon>
        <taxon>Chaetomiaceae</taxon>
        <taxon>Thermothielavioides</taxon>
        <taxon>Thermothielavioides terrestris</taxon>
    </lineage>
</organism>
<reference evidence="1 2" key="1">
    <citation type="journal article" date="2011" name="Nat. Biotechnol.">
        <title>Comparative genomic analysis of the thermophilic biomass-degrading fungi Myceliophthora thermophila and Thielavia terrestris.</title>
        <authorList>
            <person name="Berka R.M."/>
            <person name="Grigoriev I.V."/>
            <person name="Otillar R."/>
            <person name="Salamov A."/>
            <person name="Grimwood J."/>
            <person name="Reid I."/>
            <person name="Ishmael N."/>
            <person name="John T."/>
            <person name="Darmond C."/>
            <person name="Moisan M.-C."/>
            <person name="Henrissat B."/>
            <person name="Coutinho P.M."/>
            <person name="Lombard V."/>
            <person name="Natvig D.O."/>
            <person name="Lindquist E."/>
            <person name="Schmutz J."/>
            <person name="Lucas S."/>
            <person name="Harris P."/>
            <person name="Powlowski J."/>
            <person name="Bellemare A."/>
            <person name="Taylor D."/>
            <person name="Butler G."/>
            <person name="de Vries R.P."/>
            <person name="Allijn I.E."/>
            <person name="van den Brink J."/>
            <person name="Ushinsky S."/>
            <person name="Storms R."/>
            <person name="Powell A.J."/>
            <person name="Paulsen I.T."/>
            <person name="Elbourne L.D.H."/>
            <person name="Baker S.E."/>
            <person name="Magnuson J."/>
            <person name="LaBoissiere S."/>
            <person name="Clutterbuck A.J."/>
            <person name="Martinez D."/>
            <person name="Wogulis M."/>
            <person name="de Leon A.L."/>
            <person name="Rey M.W."/>
            <person name="Tsang A."/>
        </authorList>
    </citation>
    <scope>NUCLEOTIDE SEQUENCE [LARGE SCALE GENOMIC DNA]</scope>
    <source>
        <strain evidence="2">ATCC 38088 / NRRL 8126</strain>
    </source>
</reference>
<protein>
    <submittedName>
        <fullName evidence="1">Uncharacterized protein</fullName>
    </submittedName>
</protein>
<proteinExistence type="predicted"/>
<sequence>MPEIARVQGFGMSCRSRRYKCPGPHVSRLRTTSGLPPGCLEQAGYCVREGYISRYPHVASSRPAPGSILEASEASDSGMSQIVYFWMMRNEANGVDEGNNNVINTSTLIGQGAISSRDTGTTVSVTPARASDWEPSCVVHHVPVTLLMYMTCRCFHPRAPATRIAEVFWSSVRRLAGAQDGAVLERFMAPFAAAGAPTLWKVRNLSAHYLGRAVHNVESQTCIFWRRPSAAGAGADSGSVC</sequence>
<dbReference type="KEGG" id="ttt:THITE_2132537"/>
<dbReference type="HOGENOM" id="CLU_1152429_0_0_1"/>
<keyword evidence="2" id="KW-1185">Reference proteome</keyword>
<name>G2RH26_THETT</name>
<dbReference type="AlphaFoldDB" id="G2RH26"/>
<accession>G2RH26</accession>
<evidence type="ECO:0000313" key="1">
    <source>
        <dbReference type="EMBL" id="AEO71155.1"/>
    </source>
</evidence>
<dbReference type="EMBL" id="CP003014">
    <property type="protein sequence ID" value="AEO71155.1"/>
    <property type="molecule type" value="Genomic_DNA"/>
</dbReference>
<dbReference type="RefSeq" id="XP_003657491.1">
    <property type="nucleotide sequence ID" value="XM_003657443.1"/>
</dbReference>
<dbReference type="Proteomes" id="UP000008181">
    <property type="component" value="Chromosome 6"/>
</dbReference>